<keyword evidence="1" id="KW-0812">Transmembrane</keyword>
<accession>A0A1F6NJR9</accession>
<dbReference type="Proteomes" id="UP000177803">
    <property type="component" value="Unassembled WGS sequence"/>
</dbReference>
<evidence type="ECO:0000313" key="3">
    <source>
        <dbReference type="EMBL" id="OGH84306.1"/>
    </source>
</evidence>
<dbReference type="Pfam" id="PF00188">
    <property type="entry name" value="CAP"/>
    <property type="match status" value="1"/>
</dbReference>
<dbReference type="Gene3D" id="3.40.33.10">
    <property type="entry name" value="CAP"/>
    <property type="match status" value="1"/>
</dbReference>
<feature type="transmembrane region" description="Helical" evidence="1">
    <location>
        <begin position="263"/>
        <end position="282"/>
    </location>
</feature>
<dbReference type="PANTHER" id="PTHR31157:SF1">
    <property type="entry name" value="SCP DOMAIN-CONTAINING PROTEIN"/>
    <property type="match status" value="1"/>
</dbReference>
<evidence type="ECO:0000256" key="1">
    <source>
        <dbReference type="SAM" id="Phobius"/>
    </source>
</evidence>
<reference evidence="3 4" key="1">
    <citation type="journal article" date="2016" name="Nat. Commun.">
        <title>Thousands of microbial genomes shed light on interconnected biogeochemical processes in an aquifer system.</title>
        <authorList>
            <person name="Anantharaman K."/>
            <person name="Brown C.T."/>
            <person name="Hug L.A."/>
            <person name="Sharon I."/>
            <person name="Castelle C.J."/>
            <person name="Probst A.J."/>
            <person name="Thomas B.C."/>
            <person name="Singh A."/>
            <person name="Wilkins M.J."/>
            <person name="Karaoz U."/>
            <person name="Brodie E.L."/>
            <person name="Williams K.H."/>
            <person name="Hubbard S.S."/>
            <person name="Banfield J.F."/>
        </authorList>
    </citation>
    <scope>NUCLEOTIDE SEQUENCE [LARGE SCALE GENOMIC DNA]</scope>
</reference>
<evidence type="ECO:0000259" key="2">
    <source>
        <dbReference type="Pfam" id="PF00188"/>
    </source>
</evidence>
<protein>
    <recommendedName>
        <fullName evidence="2">SCP domain-containing protein</fullName>
    </recommendedName>
</protein>
<proteinExistence type="predicted"/>
<feature type="transmembrane region" description="Helical" evidence="1">
    <location>
        <begin position="27"/>
        <end position="48"/>
    </location>
</feature>
<dbReference type="CDD" id="cd05379">
    <property type="entry name" value="CAP_bacterial"/>
    <property type="match status" value="1"/>
</dbReference>
<keyword evidence="1" id="KW-1133">Transmembrane helix</keyword>
<sequence>MRRTLKKYFIPHRENDYHPHILHTKRAWFYGGVFSVAKIIVVGCALLLPNKVFVLPDVLASEENKLMILTNEFRQANGVSTLHTSDRLIVSSADKAGDMARTGYFSHEGIQNNLRDWLSLAGYDYSAAGENLAVGFAGAEEIMRAWQASPTHRANLLDKDFQDIGIGMADGMRDDRPTVFVAQHFGAPSSGGMLSAQMSQISPAGELSGQAKFSPLQKYFLAKSTLSPITSIFDVSQKFYFFAIMFFVFALLLNIVIEVRKQHPHVIFQTAGLISLLICFWLY</sequence>
<keyword evidence="1" id="KW-0472">Membrane</keyword>
<feature type="transmembrane region" description="Helical" evidence="1">
    <location>
        <begin position="239"/>
        <end position="257"/>
    </location>
</feature>
<name>A0A1F6NJR9_9BACT</name>
<evidence type="ECO:0000313" key="4">
    <source>
        <dbReference type="Proteomes" id="UP000177803"/>
    </source>
</evidence>
<dbReference type="SUPFAM" id="SSF55797">
    <property type="entry name" value="PR-1-like"/>
    <property type="match status" value="1"/>
</dbReference>
<dbReference type="PANTHER" id="PTHR31157">
    <property type="entry name" value="SCP DOMAIN-CONTAINING PROTEIN"/>
    <property type="match status" value="1"/>
</dbReference>
<organism evidence="3 4">
    <name type="scientific">Candidatus Magasanikbacteria bacterium RIFOXYA2_FULL_44_8</name>
    <dbReference type="NCBI Taxonomy" id="1798696"/>
    <lineage>
        <taxon>Bacteria</taxon>
        <taxon>Candidatus Magasanikiibacteriota</taxon>
    </lineage>
</organism>
<comment type="caution">
    <text evidence="3">The sequence shown here is derived from an EMBL/GenBank/DDBJ whole genome shotgun (WGS) entry which is preliminary data.</text>
</comment>
<dbReference type="InterPro" id="IPR035940">
    <property type="entry name" value="CAP_sf"/>
</dbReference>
<dbReference type="AlphaFoldDB" id="A0A1F6NJR9"/>
<dbReference type="InterPro" id="IPR014044">
    <property type="entry name" value="CAP_dom"/>
</dbReference>
<feature type="domain" description="SCP" evidence="2">
    <location>
        <begin position="69"/>
        <end position="182"/>
    </location>
</feature>
<gene>
    <name evidence="3" type="ORF">A2261_00940</name>
</gene>
<dbReference type="EMBL" id="MFQR01000030">
    <property type="protein sequence ID" value="OGH84306.1"/>
    <property type="molecule type" value="Genomic_DNA"/>
</dbReference>